<sequence>MAGGRKGKYHSHVEPKLLLIEAWARDGFTLEQIAEKLGVAASTFFDYKNKYPELSEALKKGQEVADVEVENALFKRAVGYRYDEVTRESDKVIDPESGQIKTVMVETKRVTKEVQPDVTAQIFWLKNRRPDVWRDKKDVNTEVAGSLQIESHDLRKLSPEELKALEQILTKSAADSG</sequence>
<organism evidence="1 2">
    <name type="scientific">Paenibacillus chibensis</name>
    <dbReference type="NCBI Taxonomy" id="59846"/>
    <lineage>
        <taxon>Bacteria</taxon>
        <taxon>Bacillati</taxon>
        <taxon>Bacillota</taxon>
        <taxon>Bacilli</taxon>
        <taxon>Bacillales</taxon>
        <taxon>Paenibacillaceae</taxon>
        <taxon>Paenibacillus</taxon>
    </lineage>
</organism>
<dbReference type="Proteomes" id="UP001343257">
    <property type="component" value="Unassembled WGS sequence"/>
</dbReference>
<evidence type="ECO:0000313" key="2">
    <source>
        <dbReference type="Proteomes" id="UP001343257"/>
    </source>
</evidence>
<dbReference type="RefSeq" id="WP_328280214.1">
    <property type="nucleotide sequence ID" value="NZ_JARTLD010000047.1"/>
</dbReference>
<accession>A0ABU6PYY9</accession>
<dbReference type="InterPro" id="IPR009057">
    <property type="entry name" value="Homeodomain-like_sf"/>
</dbReference>
<dbReference type="SUPFAM" id="SSF46689">
    <property type="entry name" value="Homeodomain-like"/>
    <property type="match status" value="1"/>
</dbReference>
<name>A0ABU6PYY9_9BACL</name>
<protein>
    <submittedName>
        <fullName evidence="1">Transposase</fullName>
    </submittedName>
</protein>
<dbReference type="EMBL" id="JARTLD010000047">
    <property type="protein sequence ID" value="MED5019325.1"/>
    <property type="molecule type" value="Genomic_DNA"/>
</dbReference>
<evidence type="ECO:0000313" key="1">
    <source>
        <dbReference type="EMBL" id="MED5019325.1"/>
    </source>
</evidence>
<gene>
    <name evidence="1" type="ORF">P9847_18650</name>
</gene>
<proteinExistence type="predicted"/>
<reference evidence="1 2" key="1">
    <citation type="submission" date="2023-03" db="EMBL/GenBank/DDBJ databases">
        <title>Bacillus Genome Sequencing.</title>
        <authorList>
            <person name="Dunlap C."/>
        </authorList>
    </citation>
    <scope>NUCLEOTIDE SEQUENCE [LARGE SCALE GENOMIC DNA]</scope>
    <source>
        <strain evidence="1 2">NRS-52</strain>
    </source>
</reference>
<keyword evidence="2" id="KW-1185">Reference proteome</keyword>
<dbReference type="Gene3D" id="1.10.10.60">
    <property type="entry name" value="Homeodomain-like"/>
    <property type="match status" value="1"/>
</dbReference>
<comment type="caution">
    <text evidence="1">The sequence shown here is derived from an EMBL/GenBank/DDBJ whole genome shotgun (WGS) entry which is preliminary data.</text>
</comment>